<dbReference type="GO" id="GO:0005509">
    <property type="term" value="F:calcium ion binding"/>
    <property type="evidence" value="ECO:0007669"/>
    <property type="project" value="InterPro"/>
</dbReference>
<evidence type="ECO:0000256" key="1">
    <source>
        <dbReference type="SAM" id="MobiDB-lite"/>
    </source>
</evidence>
<keyword evidence="5" id="KW-1185">Reference proteome</keyword>
<dbReference type="InterPro" id="IPR002048">
    <property type="entry name" value="EF_hand_dom"/>
</dbReference>
<reference evidence="4" key="1">
    <citation type="submission" date="2021-11" db="EMBL/GenBank/DDBJ databases">
        <authorList>
            <consortium name="Genoscope - CEA"/>
            <person name="William W."/>
        </authorList>
    </citation>
    <scope>NUCLEOTIDE SEQUENCE</scope>
</reference>
<dbReference type="AlphaFoldDB" id="A0A8J2S8Q1"/>
<dbReference type="Gene3D" id="1.10.238.10">
    <property type="entry name" value="EF-hand"/>
    <property type="match status" value="1"/>
</dbReference>
<dbReference type="PROSITE" id="PS50222">
    <property type="entry name" value="EF_HAND_2"/>
    <property type="match status" value="1"/>
</dbReference>
<protein>
    <recommendedName>
        <fullName evidence="3">EF-hand domain-containing protein</fullName>
    </recommendedName>
</protein>
<keyword evidence="2" id="KW-0812">Transmembrane</keyword>
<feature type="domain" description="EF-hand" evidence="3">
    <location>
        <begin position="435"/>
        <end position="458"/>
    </location>
</feature>
<dbReference type="SUPFAM" id="SSF47473">
    <property type="entry name" value="EF-hand"/>
    <property type="match status" value="1"/>
</dbReference>
<evidence type="ECO:0000313" key="4">
    <source>
        <dbReference type="EMBL" id="CAH0364069.1"/>
    </source>
</evidence>
<feature type="compositionally biased region" description="Low complexity" evidence="1">
    <location>
        <begin position="510"/>
        <end position="536"/>
    </location>
</feature>
<evidence type="ECO:0000256" key="2">
    <source>
        <dbReference type="SAM" id="Phobius"/>
    </source>
</evidence>
<sequence length="964" mass="109139">MRRLLPLLAVVTADDDYRADGPMTVPYDPVTGEPISTVRPGWSCSNPCPTEFTNYYGPCCLNSAGEARWNLDNYCEDSLKFHTYYDSDMKFNYECEAAVDRYGCGPPVDELSGWMWQYDLRIECCATCQPDQTRRPTKLPTPKPTMWPIAENITVVYGDDFEEETTDEFQQGVGFATATAGGSVGGVPVAAILGIVLVLLAAIAIDKLHRRHIMRKFRQAQLANSDDAAARVGDGTPPPRTDLTLRQRLSRCLWSIIQSMAWSFGLVITKPIDRIDYLRGKFGGRRVDEAFDELGIDDPYERVKWQDKWLEVDADESMAVDRTEFSEYFRLPDDTYGKRCWNMFRNKGNDSCGFVEFLRSCAECCQCDRLSSEKFAFRLLSRYCDDKPEKFLRKRCLDVADLEAFLLHRSYDSTKQDADYVAAQKKRAIKIGLYIDADASGGISFEEFRNFCEKSLVFVALGHKYQTALRRRVFGDRYWFDLTRRLRLRREPPPKPWYQRIFSKKTKKVAPAGGPAAPDAIRAPRRLAPLGGPAAADATRVHSRRLSHISEVSEGSEEHSVRSPKRVAFSDGIPPASPAARSSSPTRPRSPKRVAFTEAPVSPITVVSDDSTPPLPPGARPTSPKRVFFTDDVPTRRPPSLNIRPSWGSESEVSSVSSSSAYSANLSPLSDGSQRRFPILKPKPRLGIRKWMKRQMYGVAPEERWQEQIEDYCAIHYPDPRPFADWCPLFREDFGFVYEQLKKADEQRRAVAKASDDLRGVMDENLCRRLIETCETLCHDPHTLEGAFHKWKGRMLRSTWNERPVHADVQDRINAKTPSHEIMADHHAFHQRKHELHRPNPSFRDDLAPLPDLQKSRKKRPRTAPVGLREKRRPSSARGLRPYAYEASASSPNEAYRQTRRAPVHLPSLRGRCMHKLGSDVPDGHKIVVGSHGVGRPTFSGCGALSNIGASRRPRTAPSRSVLY</sequence>
<gene>
    <name evidence="4" type="ORF">PECAL_1P04190</name>
</gene>
<keyword evidence="2" id="KW-1133">Transmembrane helix</keyword>
<feature type="transmembrane region" description="Helical" evidence="2">
    <location>
        <begin position="185"/>
        <end position="205"/>
    </location>
</feature>
<dbReference type="OrthoDB" id="193173at2759"/>
<keyword evidence="2" id="KW-0472">Membrane</keyword>
<dbReference type="EMBL" id="CAKKNE010000001">
    <property type="protein sequence ID" value="CAH0364069.1"/>
    <property type="molecule type" value="Genomic_DNA"/>
</dbReference>
<feature type="region of interest" description="Disordered" evidence="1">
    <location>
        <begin position="506"/>
        <end position="650"/>
    </location>
</feature>
<evidence type="ECO:0000259" key="3">
    <source>
        <dbReference type="PROSITE" id="PS50222"/>
    </source>
</evidence>
<comment type="caution">
    <text evidence="4">The sequence shown here is derived from an EMBL/GenBank/DDBJ whole genome shotgun (WGS) entry which is preliminary data.</text>
</comment>
<accession>A0A8J2S8Q1</accession>
<name>A0A8J2S8Q1_9STRA</name>
<feature type="compositionally biased region" description="Low complexity" evidence="1">
    <location>
        <begin position="578"/>
        <end position="587"/>
    </location>
</feature>
<dbReference type="InterPro" id="IPR011992">
    <property type="entry name" value="EF-hand-dom_pair"/>
</dbReference>
<evidence type="ECO:0000313" key="5">
    <source>
        <dbReference type="Proteomes" id="UP000789595"/>
    </source>
</evidence>
<feature type="transmembrane region" description="Helical" evidence="2">
    <location>
        <begin position="252"/>
        <end position="269"/>
    </location>
</feature>
<organism evidence="4 5">
    <name type="scientific">Pelagomonas calceolata</name>
    <dbReference type="NCBI Taxonomy" id="35677"/>
    <lineage>
        <taxon>Eukaryota</taxon>
        <taxon>Sar</taxon>
        <taxon>Stramenopiles</taxon>
        <taxon>Ochrophyta</taxon>
        <taxon>Pelagophyceae</taxon>
        <taxon>Pelagomonadales</taxon>
        <taxon>Pelagomonadaceae</taxon>
        <taxon>Pelagomonas</taxon>
    </lineage>
</organism>
<feature type="region of interest" description="Disordered" evidence="1">
    <location>
        <begin position="829"/>
        <end position="898"/>
    </location>
</feature>
<dbReference type="Proteomes" id="UP000789595">
    <property type="component" value="Unassembled WGS sequence"/>
</dbReference>
<proteinExistence type="predicted"/>